<dbReference type="RefSeq" id="WP_095991516.1">
    <property type="nucleotide sequence ID" value="NZ_CP022098.1"/>
</dbReference>
<evidence type="ECO:0000259" key="2">
    <source>
        <dbReference type="Pfam" id="PF07987"/>
    </source>
</evidence>
<reference evidence="3 4" key="1">
    <citation type="submission" date="2017-06" db="EMBL/GenBank/DDBJ databases">
        <title>Sequencing and comparative analysis of myxobacterial genomes.</title>
        <authorList>
            <person name="Rupp O."/>
            <person name="Goesmann A."/>
            <person name="Sogaard-Andersen L."/>
        </authorList>
    </citation>
    <scope>NUCLEOTIDE SEQUENCE [LARGE SCALE GENOMIC DNA]</scope>
    <source>
        <strain evidence="3 4">DSM 52655</strain>
    </source>
</reference>
<dbReference type="Proteomes" id="UP000217257">
    <property type="component" value="Chromosome"/>
</dbReference>
<evidence type="ECO:0000313" key="4">
    <source>
        <dbReference type="Proteomes" id="UP000217257"/>
    </source>
</evidence>
<gene>
    <name evidence="3" type="ORF">CYFUS_009685</name>
</gene>
<dbReference type="InterPro" id="IPR012533">
    <property type="entry name" value="YcnI-copper_dom"/>
</dbReference>
<accession>A0A250JKQ2</accession>
<feature type="signal peptide" evidence="1">
    <location>
        <begin position="1"/>
        <end position="22"/>
    </location>
</feature>
<evidence type="ECO:0000313" key="3">
    <source>
        <dbReference type="EMBL" id="ATB44198.1"/>
    </source>
</evidence>
<dbReference type="InterPro" id="IPR038507">
    <property type="entry name" value="YcnI-like_sf"/>
</dbReference>
<feature type="domain" description="YncI copper-binding" evidence="2">
    <location>
        <begin position="32"/>
        <end position="166"/>
    </location>
</feature>
<protein>
    <recommendedName>
        <fullName evidence="2">YncI copper-binding domain-containing protein</fullName>
    </recommendedName>
</protein>
<keyword evidence="1" id="KW-0732">Signal</keyword>
<name>A0A250JKQ2_9BACT</name>
<dbReference type="AlphaFoldDB" id="A0A250JKQ2"/>
<dbReference type="Pfam" id="PF07987">
    <property type="entry name" value="DUF1775"/>
    <property type="match status" value="1"/>
</dbReference>
<organism evidence="3 4">
    <name type="scientific">Cystobacter fuscus</name>
    <dbReference type="NCBI Taxonomy" id="43"/>
    <lineage>
        <taxon>Bacteria</taxon>
        <taxon>Pseudomonadati</taxon>
        <taxon>Myxococcota</taxon>
        <taxon>Myxococcia</taxon>
        <taxon>Myxococcales</taxon>
        <taxon>Cystobacterineae</taxon>
        <taxon>Archangiaceae</taxon>
        <taxon>Cystobacter</taxon>
    </lineage>
</organism>
<evidence type="ECO:0000256" key="1">
    <source>
        <dbReference type="SAM" id="SignalP"/>
    </source>
</evidence>
<dbReference type="EMBL" id="CP022098">
    <property type="protein sequence ID" value="ATB44198.1"/>
    <property type="molecule type" value="Genomic_DNA"/>
</dbReference>
<proteinExistence type="predicted"/>
<feature type="chain" id="PRO_5013146077" description="YncI copper-binding domain-containing protein" evidence="1">
    <location>
        <begin position="23"/>
        <end position="235"/>
    </location>
</feature>
<dbReference type="Gene3D" id="2.60.40.2230">
    <property type="entry name" value="Uncharacterised protein YcnI-like PF07987, DUF1775"/>
    <property type="match status" value="1"/>
</dbReference>
<dbReference type="KEGG" id="cfus:CYFUS_009685"/>
<sequence length="235" mass="25400">MKVSSRTLSAIAAFLLCHTAEAHIGLSTTAQPIAATTQELSFLVGHGCDGLDTYRIEVRIPEGVGGVRPLDSAFGRAVVTKDDTGRVKAVTWTKPEASVLPEDTQFYKVTLRASLPNAPFTALYFPTIQTCRAPDGTEKVAEWVSTSGEHGHLAEGSTELPAPSLVIVPSRTPGWNKYTVTQHVHDLSVFKDAQIVWAGSAAYSPSDYISGLIAQEPNTQVLQQIHPGTEIWVRY</sequence>